<proteinExistence type="inferred from homology"/>
<dbReference type="PRINTS" id="PR01399">
    <property type="entry name" value="ENTSNTHTASED"/>
</dbReference>
<keyword evidence="13" id="KW-0479">Metal-binding</keyword>
<feature type="binding site" evidence="12">
    <location>
        <position position="182"/>
    </location>
    <ligand>
        <name>CoA</name>
        <dbReference type="ChEBI" id="CHEBI:57287"/>
    </ligand>
</feature>
<evidence type="ECO:0000313" key="17">
    <source>
        <dbReference type="Proteomes" id="UP001160758"/>
    </source>
</evidence>
<dbReference type="SUPFAM" id="SSF56214">
    <property type="entry name" value="4'-phosphopantetheinyl transferase"/>
    <property type="match status" value="1"/>
</dbReference>
<dbReference type="RefSeq" id="WP_158657431.1">
    <property type="nucleotide sequence ID" value="NZ_AP026370.1"/>
</dbReference>
<dbReference type="InterPro" id="IPR008278">
    <property type="entry name" value="4-PPantetheinyl_Trfase_dom"/>
</dbReference>
<feature type="domain" description="4'-phosphopantetheinyl transferase N-terminal" evidence="15">
    <location>
        <begin position="58"/>
        <end position="111"/>
    </location>
</feature>
<evidence type="ECO:0000256" key="11">
    <source>
        <dbReference type="ARBA" id="ARBA00049191"/>
    </source>
</evidence>
<evidence type="ECO:0000256" key="8">
    <source>
        <dbReference type="ARBA" id="ARBA00029894"/>
    </source>
</evidence>
<comment type="catalytic activity">
    <reaction evidence="11">
        <text>apo-[peptidyl-carrier protein] + CoA = holo-[peptidyl-carrier protein] + adenosine 3',5'-bisphosphate + H(+)</text>
        <dbReference type="Rhea" id="RHEA:46228"/>
        <dbReference type="Rhea" id="RHEA-COMP:11479"/>
        <dbReference type="Rhea" id="RHEA-COMP:11480"/>
        <dbReference type="ChEBI" id="CHEBI:15378"/>
        <dbReference type="ChEBI" id="CHEBI:29999"/>
        <dbReference type="ChEBI" id="CHEBI:57287"/>
        <dbReference type="ChEBI" id="CHEBI:58343"/>
        <dbReference type="ChEBI" id="CHEBI:64479"/>
    </reaction>
</comment>
<evidence type="ECO:0000259" key="14">
    <source>
        <dbReference type="Pfam" id="PF01648"/>
    </source>
</evidence>
<dbReference type="Proteomes" id="UP001160758">
    <property type="component" value="Unassembled WGS sequence"/>
</dbReference>
<evidence type="ECO:0000256" key="4">
    <source>
        <dbReference type="ARBA" id="ARBA00011503"/>
    </source>
</evidence>
<comment type="similarity">
    <text evidence="3">Belongs to the P-Pant transferase superfamily. EntD family.</text>
</comment>
<evidence type="ECO:0000256" key="9">
    <source>
        <dbReference type="ARBA" id="ARBA00031996"/>
    </source>
</evidence>
<feature type="binding site" evidence="12">
    <location>
        <position position="73"/>
    </location>
    <ligand>
        <name>CoA</name>
        <dbReference type="ChEBI" id="CHEBI:57287"/>
    </ligand>
</feature>
<gene>
    <name evidence="16" type="primary">amoD</name>
    <name evidence="16" type="ORF">N5I07_09405</name>
</gene>
<evidence type="ECO:0000256" key="2">
    <source>
        <dbReference type="ARBA" id="ARBA00004993"/>
    </source>
</evidence>
<dbReference type="GO" id="GO:0000287">
    <property type="term" value="F:magnesium ion binding"/>
    <property type="evidence" value="ECO:0007669"/>
    <property type="project" value="InterPro"/>
</dbReference>
<evidence type="ECO:0000256" key="10">
    <source>
        <dbReference type="ARBA" id="ARBA00049176"/>
    </source>
</evidence>
<dbReference type="GO" id="GO:0008897">
    <property type="term" value="F:holo-[acyl-carrier-protein] synthase activity"/>
    <property type="evidence" value="ECO:0007669"/>
    <property type="project" value="InterPro"/>
</dbReference>
<feature type="domain" description="4'-phosphopantetheinyl transferase" evidence="14">
    <location>
        <begin position="130"/>
        <end position="217"/>
    </location>
</feature>
<dbReference type="PANTHER" id="PTHR38096">
    <property type="entry name" value="ENTEROBACTIN SYNTHASE COMPONENT D"/>
    <property type="match status" value="1"/>
</dbReference>
<protein>
    <recommendedName>
        <fullName evidence="5">Enterobactin synthase component D</fullName>
    </recommendedName>
    <alternativeName>
        <fullName evidence="8">4'-phosphopantetheinyl transferase EntD</fullName>
    </alternativeName>
    <alternativeName>
        <fullName evidence="9">Enterochelin synthase D</fullName>
    </alternativeName>
</protein>
<keyword evidence="7" id="KW-0259">Enterobactin biosynthesis</keyword>
<reference evidence="16" key="1">
    <citation type="submission" date="2022-09" db="EMBL/GenBank/DDBJ databases">
        <title>Intensive care unit water sources are persistently colonized with multi-drug resistant bacteria and are the site of extensive horizontal gene transfer of antibiotic resistance genes.</title>
        <authorList>
            <person name="Diorio-Toth L."/>
        </authorList>
    </citation>
    <scope>NUCLEOTIDE SEQUENCE</scope>
    <source>
        <strain evidence="16">GD03796</strain>
    </source>
</reference>
<dbReference type="GO" id="GO:0005886">
    <property type="term" value="C:plasma membrane"/>
    <property type="evidence" value="ECO:0007669"/>
    <property type="project" value="TreeGrafter"/>
</dbReference>
<name>A0AA42VB87_AERCA</name>
<dbReference type="InterPro" id="IPR003542">
    <property type="entry name" value="Enbac_synth_compD-like"/>
</dbReference>
<comment type="subunit">
    <text evidence="4">EntB, EntD, EntE, and EntF form a multienzyme complex called enterobactin synthase.</text>
</comment>
<comment type="catalytic activity">
    <reaction evidence="10">
        <text>apo-[aryl-carrier protein] + CoA = holo-[aryl-carrier protein] + adenosine 3',5'-bisphosphate + H(+)</text>
        <dbReference type="Rhea" id="RHEA:48404"/>
        <dbReference type="Rhea" id="RHEA-COMP:15903"/>
        <dbReference type="Rhea" id="RHEA-COMP:17557"/>
        <dbReference type="ChEBI" id="CHEBI:15378"/>
        <dbReference type="ChEBI" id="CHEBI:29999"/>
        <dbReference type="ChEBI" id="CHEBI:57287"/>
        <dbReference type="ChEBI" id="CHEBI:58343"/>
        <dbReference type="ChEBI" id="CHEBI:64479"/>
    </reaction>
</comment>
<sequence length="261" mass="28333">MMFIATAPACSLDRFIVQADSLPLPGAAHLALQRVCFDPAAFTPACYDAAGMVLPASLQRAAPKRLGEFLAGRLAAREALRPFNLAEHPVAIGNAREPCWPAGFEGSISHSLLQGRGMALCAARPGRAGMGLDLEGWLAEGQASELWPGIASGEEWARLAAAAPAIGLSRAEALTLIFSAKESLFKALYPKVGRYFDFLDARWLTMTEQTLTLELVDSLTPTLPAGWRCTLYWQPMYWQALHWQTGHWQTRPGGVLTSLLL</sequence>
<feature type="binding site" evidence="13">
    <location>
        <position position="133"/>
    </location>
    <ligand>
        <name>Mg(2+)</name>
        <dbReference type="ChEBI" id="CHEBI:18420"/>
    </ligand>
</feature>
<comment type="caution">
    <text evidence="16">The sequence shown here is derived from an EMBL/GenBank/DDBJ whole genome shotgun (WGS) entry which is preliminary data.</text>
</comment>
<comment type="cofactor">
    <cofactor evidence="13">
        <name>Mg(2+)</name>
        <dbReference type="ChEBI" id="CHEBI:18420"/>
    </cofactor>
</comment>
<feature type="binding site" evidence="12">
    <location>
        <position position="65"/>
    </location>
    <ligand>
        <name>CoA</name>
        <dbReference type="ChEBI" id="CHEBI:57287"/>
    </ligand>
</feature>
<dbReference type="GO" id="GO:0009239">
    <property type="term" value="P:enterobactin biosynthetic process"/>
    <property type="evidence" value="ECO:0007669"/>
    <property type="project" value="UniProtKB-KW"/>
</dbReference>
<dbReference type="AlphaFoldDB" id="A0AA42VB87"/>
<evidence type="ECO:0000259" key="15">
    <source>
        <dbReference type="Pfam" id="PF17837"/>
    </source>
</evidence>
<accession>A0AA42VB87</accession>
<feature type="binding site" evidence="13">
    <location>
        <position position="135"/>
    </location>
    <ligand>
        <name>Mg(2+)</name>
        <dbReference type="ChEBI" id="CHEBI:18420"/>
    </ligand>
</feature>
<evidence type="ECO:0000256" key="6">
    <source>
        <dbReference type="ARBA" id="ARBA00022679"/>
    </source>
</evidence>
<keyword evidence="13" id="KW-0460">Magnesium</keyword>
<feature type="binding site" evidence="12">
    <location>
        <begin position="109"/>
        <end position="110"/>
    </location>
    <ligand>
        <name>CoA</name>
        <dbReference type="ChEBI" id="CHEBI:57287"/>
    </ligand>
</feature>
<evidence type="ECO:0000256" key="7">
    <source>
        <dbReference type="ARBA" id="ARBA00023191"/>
    </source>
</evidence>
<evidence type="ECO:0000256" key="3">
    <source>
        <dbReference type="ARBA" id="ARBA00008342"/>
    </source>
</evidence>
<evidence type="ECO:0000256" key="13">
    <source>
        <dbReference type="PIRSR" id="PIRSR603542-2"/>
    </source>
</evidence>
<dbReference type="InterPro" id="IPR037143">
    <property type="entry name" value="4-PPantetheinyl_Trfase_dom_sf"/>
</dbReference>
<evidence type="ECO:0000256" key="5">
    <source>
        <dbReference type="ARBA" id="ARBA00019087"/>
    </source>
</evidence>
<dbReference type="GO" id="GO:0009366">
    <property type="term" value="C:enterobactin synthetase complex"/>
    <property type="evidence" value="ECO:0007669"/>
    <property type="project" value="InterPro"/>
</dbReference>
<dbReference type="Pfam" id="PF01648">
    <property type="entry name" value="ACPS"/>
    <property type="match status" value="1"/>
</dbReference>
<organism evidence="16 17">
    <name type="scientific">Aeromonas caviae</name>
    <name type="common">Aeromonas punctata</name>
    <dbReference type="NCBI Taxonomy" id="648"/>
    <lineage>
        <taxon>Bacteria</taxon>
        <taxon>Pseudomonadati</taxon>
        <taxon>Pseudomonadota</taxon>
        <taxon>Gammaproteobacteria</taxon>
        <taxon>Aeromonadales</taxon>
        <taxon>Aeromonadaceae</taxon>
        <taxon>Aeromonas</taxon>
    </lineage>
</organism>
<dbReference type="EMBL" id="JAOCFT010000001">
    <property type="protein sequence ID" value="MDH1897779.1"/>
    <property type="molecule type" value="Genomic_DNA"/>
</dbReference>
<dbReference type="PANTHER" id="PTHR38096:SF1">
    <property type="entry name" value="ENTEROBACTIN SYNTHASE COMPONENT D"/>
    <property type="match status" value="1"/>
</dbReference>
<evidence type="ECO:0000313" key="16">
    <source>
        <dbReference type="EMBL" id="MDH1897779.1"/>
    </source>
</evidence>
<dbReference type="Pfam" id="PF17837">
    <property type="entry name" value="4PPT_N"/>
    <property type="match status" value="1"/>
</dbReference>
<comment type="function">
    <text evidence="1">Involved in the biosynthesis of the siderophore enterobactin (enterochelin), which is a macrocyclic trimeric lactone of N-(2,3-dihydroxybenzoyl)-serine. The serine trilactone serves as a scaffolding for the three catechol functionalities that provide hexadentate coordination for the tightly ligated iron(2+) atoms. Plays an essential role in the assembly of the enterobactin by catalyzing the transfer of the 4'-phosphopantetheine (Ppant) moiety from coenzyme A to the apo-domains of both EntB (ArCP domain) and EntF (PCP domain) to yield their holo-forms which make them competent for the activation of 2,3-dihydroxybenzoate (DHB) and L-serine, respectively.</text>
</comment>
<evidence type="ECO:0000256" key="12">
    <source>
        <dbReference type="PIRSR" id="PIRSR603542-1"/>
    </source>
</evidence>
<evidence type="ECO:0000256" key="1">
    <source>
        <dbReference type="ARBA" id="ARBA00003937"/>
    </source>
</evidence>
<feature type="binding site" evidence="12">
    <location>
        <position position="133"/>
    </location>
    <ligand>
        <name>CoA</name>
        <dbReference type="ChEBI" id="CHEBI:57287"/>
    </ligand>
</feature>
<feature type="binding site" evidence="12">
    <location>
        <position position="186"/>
    </location>
    <ligand>
        <name>CoA</name>
        <dbReference type="ChEBI" id="CHEBI:57287"/>
    </ligand>
</feature>
<dbReference type="InterPro" id="IPR041354">
    <property type="entry name" value="4PPT_N"/>
</dbReference>
<keyword evidence="6 16" id="KW-0808">Transferase</keyword>
<comment type="pathway">
    <text evidence="2">Siderophore biosynthesis; enterobactin biosynthesis.</text>
</comment>